<dbReference type="InterPro" id="IPR036736">
    <property type="entry name" value="ACP-like_sf"/>
</dbReference>
<organism evidence="2 3">
    <name type="scientific">Pseudomonas syringae</name>
    <dbReference type="NCBI Taxonomy" id="317"/>
    <lineage>
        <taxon>Bacteria</taxon>
        <taxon>Pseudomonadati</taxon>
        <taxon>Pseudomonadota</taxon>
        <taxon>Gammaproteobacteria</taxon>
        <taxon>Pseudomonadales</taxon>
        <taxon>Pseudomonadaceae</taxon>
        <taxon>Pseudomonas</taxon>
    </lineage>
</organism>
<name>A0A0L1MIR5_PSESX</name>
<comment type="caution">
    <text evidence="2">The sequence shown here is derived from an EMBL/GenBank/DDBJ whole genome shotgun (WGS) entry which is preliminary data.</text>
</comment>
<dbReference type="Pfam" id="PF00550">
    <property type="entry name" value="PP-binding"/>
    <property type="match status" value="1"/>
</dbReference>
<dbReference type="EMBL" id="LFQK01000013">
    <property type="protein sequence ID" value="KNH28395.1"/>
    <property type="molecule type" value="Genomic_DNA"/>
</dbReference>
<dbReference type="AlphaFoldDB" id="A0A0L1MIR5"/>
<feature type="domain" description="Carrier" evidence="1">
    <location>
        <begin position="5"/>
        <end position="59"/>
    </location>
</feature>
<dbReference type="SUPFAM" id="SSF47336">
    <property type="entry name" value="ACP-like"/>
    <property type="match status" value="1"/>
</dbReference>
<gene>
    <name evidence="2" type="ORF">ACS77_07680</name>
</gene>
<dbReference type="InterPro" id="IPR009081">
    <property type="entry name" value="PP-bd_ACP"/>
</dbReference>
<evidence type="ECO:0000313" key="2">
    <source>
        <dbReference type="EMBL" id="KNH28395.1"/>
    </source>
</evidence>
<proteinExistence type="predicted"/>
<sequence length="120" mass="13555">MYLAKVKEIAANILFLDSSDDIESDASFEEIGFSSIDFIDFCYEVKAQINPGIEPHDIWPFTKLLIDPQFCTEGCWTEVGKELVNEILGVDSSVEVNPKSLDKYWTPKFCAQRIEAVLNA</sequence>
<dbReference type="Gene3D" id="1.10.1200.10">
    <property type="entry name" value="ACP-like"/>
    <property type="match status" value="1"/>
</dbReference>
<accession>A0A0L1MIR5</accession>
<evidence type="ECO:0000313" key="3">
    <source>
        <dbReference type="Proteomes" id="UP000036955"/>
    </source>
</evidence>
<dbReference type="OrthoDB" id="6959713at2"/>
<dbReference type="Proteomes" id="UP000036955">
    <property type="component" value="Unassembled WGS sequence"/>
</dbReference>
<protein>
    <recommendedName>
        <fullName evidence="1">Carrier domain-containing protein</fullName>
    </recommendedName>
</protein>
<evidence type="ECO:0000259" key="1">
    <source>
        <dbReference type="Pfam" id="PF00550"/>
    </source>
</evidence>
<reference evidence="2 3" key="1">
    <citation type="submission" date="2015-06" db="EMBL/GenBank/DDBJ databases">
        <authorList>
            <person name="Hoefler B.C."/>
            <person name="Straight P.D."/>
        </authorList>
    </citation>
    <scope>NUCLEOTIDE SEQUENCE [LARGE SCALE GENOMIC DNA]</scope>
    <source>
        <strain evidence="2 3">Riq4</strain>
    </source>
</reference>
<dbReference type="PATRIC" id="fig|317.197.peg.673"/>